<organism evidence="1 2">
    <name type="scientific">Klebsiella pneumoniae subsp. pneumoniae (strain HS11286)</name>
    <dbReference type="NCBI Taxonomy" id="1125630"/>
    <lineage>
        <taxon>Bacteria</taxon>
        <taxon>Pseudomonadati</taxon>
        <taxon>Pseudomonadota</taxon>
        <taxon>Gammaproteobacteria</taxon>
        <taxon>Enterobacterales</taxon>
        <taxon>Enterobacteriaceae</taxon>
        <taxon>Klebsiella/Raoultella group</taxon>
        <taxon>Klebsiella</taxon>
        <taxon>Klebsiella pneumoniae complex</taxon>
    </lineage>
</organism>
<dbReference type="GeneID" id="11847672"/>
<dbReference type="STRING" id="1125630.KPHS_26540"/>
<name>A0A0H3GSW9_KLEPH</name>
<dbReference type="AlphaFoldDB" id="A0A0H3GSW9"/>
<dbReference type="RefSeq" id="WP_014343062.1">
    <property type="nucleotide sequence ID" value="NC_016845.1"/>
</dbReference>
<dbReference type="RefSeq" id="YP_005226954.1">
    <property type="nucleotide sequence ID" value="NC_016845.1"/>
</dbReference>
<gene>
    <name evidence="1" type="ordered locus">KPHS_26540</name>
</gene>
<dbReference type="Proteomes" id="UP000007841">
    <property type="component" value="Chromosome"/>
</dbReference>
<evidence type="ECO:0000313" key="1">
    <source>
        <dbReference type="EMBL" id="AEW61352.1"/>
    </source>
</evidence>
<reference evidence="1 2" key="1">
    <citation type="journal article" date="2012" name="J. Bacteriol.">
        <title>Complete genome sequence of Klebsiella pneumoniae subsp. pneumoniae HS11286, a multidrug-resistant strain isolated from human sputum.</title>
        <authorList>
            <person name="Liu P."/>
            <person name="Li P."/>
            <person name="Jiang X."/>
            <person name="Bi D."/>
            <person name="Xie Y."/>
            <person name="Tai C."/>
            <person name="Deng Z."/>
            <person name="Rajakumar K."/>
            <person name="Ou H.Y."/>
        </authorList>
    </citation>
    <scope>NUCLEOTIDE SEQUENCE [LARGE SCALE GENOMIC DNA]</scope>
    <source>
        <strain evidence="1 2">HS11286</strain>
    </source>
</reference>
<proteinExistence type="predicted"/>
<dbReference type="KEGG" id="kpm:KPHS_26540"/>
<dbReference type="EMBL" id="CP003200">
    <property type="protein sequence ID" value="AEW61352.1"/>
    <property type="molecule type" value="Genomic_DNA"/>
</dbReference>
<keyword evidence="2" id="KW-1185">Reference proteome</keyword>
<protein>
    <submittedName>
        <fullName evidence="1">Uncharacterized protein</fullName>
    </submittedName>
</protein>
<evidence type="ECO:0000313" key="2">
    <source>
        <dbReference type="Proteomes" id="UP000007841"/>
    </source>
</evidence>
<sequence>MIVTREKASALAIRNTQALRGHLSGQTPVDNVMNDLESVNFIQSKNAGA</sequence>
<dbReference type="HOGENOM" id="CLU_3136747_0_0_6"/>
<accession>A0A0H3GSW9</accession>